<dbReference type="Proteomes" id="UP000064189">
    <property type="component" value="Unassembled WGS sequence"/>
</dbReference>
<protein>
    <recommendedName>
        <fullName evidence="1">Predicted DNA-binding protein ribbon-helix-helix domain-containing protein</fullName>
    </recommendedName>
</protein>
<sequence>MNFEIRTPINTTLNPDLNNRLHHLADKRNIPIENLLDKAVELILEYMESHDTLNEHVKENNDFAIKKNNEIIKKGREFIDKIIEP</sequence>
<keyword evidence="3" id="KW-1185">Reference proteome</keyword>
<organism evidence="2 3">
    <name type="scientific">Peribacillus simplex</name>
    <dbReference type="NCBI Taxonomy" id="1478"/>
    <lineage>
        <taxon>Bacteria</taxon>
        <taxon>Bacillati</taxon>
        <taxon>Bacillota</taxon>
        <taxon>Bacilli</taxon>
        <taxon>Bacillales</taxon>
        <taxon>Bacillaceae</taxon>
        <taxon>Peribacillus</taxon>
    </lineage>
</organism>
<reference evidence="2 3" key="1">
    <citation type="submission" date="2015-11" db="EMBL/GenBank/DDBJ databases">
        <title>Genome Sequence of Bacillus simplex strain VanAntwerpen2.</title>
        <authorList>
            <person name="Couger M.B."/>
        </authorList>
    </citation>
    <scope>NUCLEOTIDE SEQUENCE [LARGE SCALE GENOMIC DNA]</scope>
    <source>
        <strain evidence="2 3">VanAntwerpen02</strain>
    </source>
</reference>
<dbReference type="RefSeq" id="WP_061142622.1">
    <property type="nucleotide sequence ID" value="NZ_LNNH01000025.1"/>
</dbReference>
<proteinExistence type="predicted"/>
<dbReference type="EMBL" id="LNNH01000025">
    <property type="protein sequence ID" value="KWW17981.1"/>
    <property type="molecule type" value="Genomic_DNA"/>
</dbReference>
<evidence type="ECO:0000259" key="1">
    <source>
        <dbReference type="Pfam" id="PF12651"/>
    </source>
</evidence>
<comment type="caution">
    <text evidence="2">The sequence shown here is derived from an EMBL/GenBank/DDBJ whole genome shotgun (WGS) entry which is preliminary data.</text>
</comment>
<dbReference type="AlphaFoldDB" id="A0A109MXB4"/>
<feature type="domain" description="Predicted DNA-binding protein ribbon-helix-helix" evidence="1">
    <location>
        <begin position="6"/>
        <end position="45"/>
    </location>
</feature>
<gene>
    <name evidence="2" type="ORF">AS888_20960</name>
</gene>
<dbReference type="InterPro" id="IPR038733">
    <property type="entry name" value="Predicted_DNA_bind_prot_RHH"/>
</dbReference>
<evidence type="ECO:0000313" key="3">
    <source>
        <dbReference type="Proteomes" id="UP000064189"/>
    </source>
</evidence>
<name>A0A109MXB4_9BACI</name>
<dbReference type="Pfam" id="PF12651">
    <property type="entry name" value="RHH_3"/>
    <property type="match status" value="1"/>
</dbReference>
<evidence type="ECO:0000313" key="2">
    <source>
        <dbReference type="EMBL" id="KWW17981.1"/>
    </source>
</evidence>
<accession>A0A109MXB4</accession>